<sequence length="119" mass="13451">MRLLGTGDTGHRFNRVVQRRLVFDVGGRLGVNLRLKRGIQAGLCALAVAQRLRHVIDAGVGVIHFRGQCRLLLRLGSDFPFGIRYARRQAAHGARRRVRGILCRFRIGNIRDDQIVDIQ</sequence>
<dbReference type="Proteomes" id="UP000258928">
    <property type="component" value="Unassembled WGS sequence"/>
</dbReference>
<evidence type="ECO:0000313" key="2">
    <source>
        <dbReference type="Proteomes" id="UP000258928"/>
    </source>
</evidence>
<protein>
    <submittedName>
        <fullName evidence="1">Uncharacterized protein</fullName>
    </submittedName>
</protein>
<name>A0ABD7PEP9_KLEVA</name>
<dbReference type="AlphaFoldDB" id="A0ABD7PEP9"/>
<proteinExistence type="predicted"/>
<dbReference type="EMBL" id="UKAS01000075">
    <property type="protein sequence ID" value="SXF99882.1"/>
    <property type="molecule type" value="Genomic_DNA"/>
</dbReference>
<accession>A0ABD7PEP9</accession>
<gene>
    <name evidence="1" type="ORF">SAMEA3729809_05707</name>
</gene>
<evidence type="ECO:0000313" key="1">
    <source>
        <dbReference type="EMBL" id="SXF99882.1"/>
    </source>
</evidence>
<organism evidence="1 2">
    <name type="scientific">Klebsiella variicola</name>
    <dbReference type="NCBI Taxonomy" id="244366"/>
    <lineage>
        <taxon>Bacteria</taxon>
        <taxon>Pseudomonadati</taxon>
        <taxon>Pseudomonadota</taxon>
        <taxon>Gammaproteobacteria</taxon>
        <taxon>Enterobacterales</taxon>
        <taxon>Enterobacteriaceae</taxon>
        <taxon>Klebsiella/Raoultella group</taxon>
        <taxon>Klebsiella</taxon>
        <taxon>Klebsiella pneumoniae complex</taxon>
    </lineage>
</organism>
<comment type="caution">
    <text evidence="1">The sequence shown here is derived from an EMBL/GenBank/DDBJ whole genome shotgun (WGS) entry which is preliminary data.</text>
</comment>
<reference evidence="1 2" key="1">
    <citation type="submission" date="2018-08" db="EMBL/GenBank/DDBJ databases">
        <authorList>
            <consortium name="Pathogen Informatics"/>
        </authorList>
    </citation>
    <scope>NUCLEOTIDE SEQUENCE [LARGE SCALE GENOMIC DNA]</scope>
    <source>
        <strain evidence="1 2">EuSCAPE_TR218</strain>
    </source>
</reference>